<dbReference type="Proteomes" id="UP000050795">
    <property type="component" value="Unassembled WGS sequence"/>
</dbReference>
<accession>A0AA85JPA8</accession>
<dbReference type="InterPro" id="IPR027417">
    <property type="entry name" value="P-loop_NTPase"/>
</dbReference>
<keyword evidence="2" id="KW-1185">Reference proteome</keyword>
<protein>
    <submittedName>
        <fullName evidence="3">Uncharacterized protein</fullName>
    </submittedName>
</protein>
<dbReference type="WBParaSite" id="TREG1_33510.1">
    <property type="protein sequence ID" value="TREG1_33510.1"/>
    <property type="gene ID" value="TREG1_33510"/>
</dbReference>
<reference evidence="2" key="1">
    <citation type="submission" date="2022-06" db="EMBL/GenBank/DDBJ databases">
        <authorList>
            <person name="Berger JAMES D."/>
            <person name="Berger JAMES D."/>
        </authorList>
    </citation>
    <scope>NUCLEOTIDE SEQUENCE [LARGE SCALE GENOMIC DNA]</scope>
</reference>
<evidence type="ECO:0000313" key="3">
    <source>
        <dbReference type="WBParaSite" id="TREG1_33510.1"/>
    </source>
</evidence>
<proteinExistence type="predicted"/>
<evidence type="ECO:0000256" key="1">
    <source>
        <dbReference type="SAM" id="MobiDB-lite"/>
    </source>
</evidence>
<dbReference type="CDD" id="cd00882">
    <property type="entry name" value="Ras_like_GTPase"/>
    <property type="match status" value="1"/>
</dbReference>
<dbReference type="Gene3D" id="3.40.50.300">
    <property type="entry name" value="P-loop containing nucleotide triphosphate hydrolases"/>
    <property type="match status" value="1"/>
</dbReference>
<evidence type="ECO:0000313" key="2">
    <source>
        <dbReference type="Proteomes" id="UP000050795"/>
    </source>
</evidence>
<feature type="region of interest" description="Disordered" evidence="1">
    <location>
        <begin position="888"/>
        <end position="908"/>
    </location>
</feature>
<dbReference type="AlphaFoldDB" id="A0AA85JPA8"/>
<dbReference type="SUPFAM" id="SSF52540">
    <property type="entry name" value="P-loop containing nucleoside triphosphate hydrolases"/>
    <property type="match status" value="1"/>
</dbReference>
<reference evidence="3" key="2">
    <citation type="submission" date="2023-11" db="UniProtKB">
        <authorList>
            <consortium name="WormBaseParasite"/>
        </authorList>
    </citation>
    <scope>IDENTIFICATION</scope>
</reference>
<feature type="compositionally biased region" description="Basic and acidic residues" evidence="1">
    <location>
        <begin position="600"/>
        <end position="616"/>
    </location>
</feature>
<sequence length="908" mass="105345">MIANMTRIRNAKPSEIIQLDLTDNPMVWPPSNIVEAGINAMIEYYLESKTEIQSYYGIKTMFLGAKNSGKTSLAMSILDRQTRMTESIEEITYSIDSYMIHYDALELTPKVCKSQSDNETLTKSQTMNTRPTTITLWDCSGHMAYTPLISFFTSLSTVVTILVDITKFQYNSSGADNINSIKSSESYFYKSIGIWLDLVMYRLNFLKVILLATKCDLISSETELDQRMKQLYSQTSNYLKTRHFWLKDQITRIESSIQISQATSHYYEHLNNIYENAYISIYPNVIPINLKKPSNPALINFDQLCFTLFDFVIKTPTHLPVCLAALPHIWSDIEMYLEDIKHNYNSNLNKLNNEVNACILPKAYFSQLLQNKFNLNAINLKQLLIYLNNTGRILIPDAFLSKEEEKYYTTMMKSFTRPYPKSYVIIDCDLFLESVKYLIHPNLLSIIDTTIQRNNNNNKAQYKDPCVPETFHKELLRHFYSATRQGAISRLAQSCSELNKGSGIVSAYLWIALVEYNNLYVTKNNRDIGKSYVEILWRWLELAYPVPEPELFANFDSDLTRTDISPDGMQSPTWKFKYFPSPKELALACGIISYNDQSSELHENQSDTDHSDDMDTRQSPTNHQIQEMICSEQLPALCFPCLIPQNCTTPMDEMSINLWEMVCRVGPRPVIFVYRFSYGIPQELFDKATVRLNWPEYFKFRYTAHWKTGVQMINSSNRIVVRFLSVNQPNEDCLIKFEFRGLPRTNVESNLIGNQSQQNDTMQNAEQTEKEVNYIPDKSGISEVISSKDHKDRMHYKRKQKHHWHNWPISESDLWELMLPLLKEFDGVLLGYKGLCYKRVMECPKCNELTFSGEWLTPQEAQTVNYRKCPACAHRIPSCLVAPPESGLEYKRKSKSKRKNKKHQKSRK</sequence>
<organism evidence="2 3">
    <name type="scientific">Trichobilharzia regenti</name>
    <name type="common">Nasal bird schistosome</name>
    <dbReference type="NCBI Taxonomy" id="157069"/>
    <lineage>
        <taxon>Eukaryota</taxon>
        <taxon>Metazoa</taxon>
        <taxon>Spiralia</taxon>
        <taxon>Lophotrochozoa</taxon>
        <taxon>Platyhelminthes</taxon>
        <taxon>Trematoda</taxon>
        <taxon>Digenea</taxon>
        <taxon>Strigeidida</taxon>
        <taxon>Schistosomatoidea</taxon>
        <taxon>Schistosomatidae</taxon>
        <taxon>Trichobilharzia</taxon>
    </lineage>
</organism>
<feature type="compositionally biased region" description="Basic residues" evidence="1">
    <location>
        <begin position="892"/>
        <end position="908"/>
    </location>
</feature>
<name>A0AA85JPA8_TRIRE</name>
<feature type="region of interest" description="Disordered" evidence="1">
    <location>
        <begin position="600"/>
        <end position="622"/>
    </location>
</feature>